<evidence type="ECO:0000313" key="3">
    <source>
        <dbReference type="EMBL" id="RVW48183.1"/>
    </source>
</evidence>
<organism evidence="3 4">
    <name type="scientific">Vitis vinifera</name>
    <name type="common">Grape</name>
    <dbReference type="NCBI Taxonomy" id="29760"/>
    <lineage>
        <taxon>Eukaryota</taxon>
        <taxon>Viridiplantae</taxon>
        <taxon>Streptophyta</taxon>
        <taxon>Embryophyta</taxon>
        <taxon>Tracheophyta</taxon>
        <taxon>Spermatophyta</taxon>
        <taxon>Magnoliopsida</taxon>
        <taxon>eudicotyledons</taxon>
        <taxon>Gunneridae</taxon>
        <taxon>Pentapetalae</taxon>
        <taxon>rosids</taxon>
        <taxon>Vitales</taxon>
        <taxon>Vitaceae</taxon>
        <taxon>Viteae</taxon>
        <taxon>Vitis</taxon>
    </lineage>
</organism>
<accession>A0A438EKC2</accession>
<dbReference type="PROSITE" id="PS00028">
    <property type="entry name" value="ZINC_FINGER_C2H2_1"/>
    <property type="match status" value="1"/>
</dbReference>
<gene>
    <name evidence="3" type="primary">PCFS4_3</name>
    <name evidence="3" type="ORF">CK203_084781</name>
</gene>
<dbReference type="GO" id="GO:0003729">
    <property type="term" value="F:mRNA binding"/>
    <property type="evidence" value="ECO:0007669"/>
    <property type="project" value="InterPro"/>
</dbReference>
<evidence type="ECO:0000259" key="2">
    <source>
        <dbReference type="PROSITE" id="PS50157"/>
    </source>
</evidence>
<keyword evidence="1" id="KW-0479">Metal-binding</keyword>
<dbReference type="PANTHER" id="PTHR15921:SF3">
    <property type="entry name" value="PRE-MRNA CLEAVAGE COMPLEX 2 PROTEIN PCF11"/>
    <property type="match status" value="1"/>
</dbReference>
<dbReference type="InterPro" id="IPR045154">
    <property type="entry name" value="PCF11-like"/>
</dbReference>
<dbReference type="AlphaFoldDB" id="A0A438EKC2"/>
<name>A0A438EKC2_VITVI</name>
<keyword evidence="1" id="KW-0862">Zinc</keyword>
<protein>
    <submittedName>
        <fullName evidence="3">Polyadenylation and cleavage factor-like 4</fullName>
    </submittedName>
</protein>
<sequence>MDAVSHTEPAAKASVAVTQSTSVEVKNLIGFEFKSDIIRESHPSVISELFDDLPHQCSICGLRLKLRERLDRHLEWHALKKSEPNGLNRASRSWFVNSGEWIAEVAGFPTEAKSTSPAGESGKPLETSEQMVPADENQCRSCEDDCSVQGGELGTKNQGLIVHADCITESSVHDLGLACDIKV</sequence>
<dbReference type="InterPro" id="IPR013087">
    <property type="entry name" value="Znf_C2H2_type"/>
</dbReference>
<dbReference type="EMBL" id="QGNW01001256">
    <property type="protein sequence ID" value="RVW48183.1"/>
    <property type="molecule type" value="Genomic_DNA"/>
</dbReference>
<proteinExistence type="predicted"/>
<feature type="domain" description="C2H2-type" evidence="2">
    <location>
        <begin position="55"/>
        <end position="82"/>
    </location>
</feature>
<comment type="caution">
    <text evidence="3">The sequence shown here is derived from an EMBL/GenBank/DDBJ whole genome shotgun (WGS) entry which is preliminary data.</text>
</comment>
<reference evidence="3 4" key="1">
    <citation type="journal article" date="2018" name="PLoS Genet.">
        <title>Population sequencing reveals clonal diversity and ancestral inbreeding in the grapevine cultivar Chardonnay.</title>
        <authorList>
            <person name="Roach M.J."/>
            <person name="Johnson D.L."/>
            <person name="Bohlmann J."/>
            <person name="van Vuuren H.J."/>
            <person name="Jones S.J."/>
            <person name="Pretorius I.S."/>
            <person name="Schmidt S.A."/>
            <person name="Borneman A.R."/>
        </authorList>
    </citation>
    <scope>NUCLEOTIDE SEQUENCE [LARGE SCALE GENOMIC DNA]</scope>
    <source>
        <strain evidence="4">cv. Chardonnay</strain>
        <tissue evidence="3">Leaf</tissue>
    </source>
</reference>
<dbReference type="PANTHER" id="PTHR15921">
    <property type="entry name" value="PRE-MRNA CLEAVAGE COMPLEX II"/>
    <property type="match status" value="1"/>
</dbReference>
<evidence type="ECO:0000313" key="4">
    <source>
        <dbReference type="Proteomes" id="UP000288805"/>
    </source>
</evidence>
<keyword evidence="1" id="KW-0863">Zinc-finger</keyword>
<dbReference type="GO" id="GO:0031124">
    <property type="term" value="P:mRNA 3'-end processing"/>
    <property type="evidence" value="ECO:0007669"/>
    <property type="project" value="InterPro"/>
</dbReference>
<dbReference type="GO" id="GO:0008270">
    <property type="term" value="F:zinc ion binding"/>
    <property type="evidence" value="ECO:0007669"/>
    <property type="project" value="UniProtKB-KW"/>
</dbReference>
<evidence type="ECO:0000256" key="1">
    <source>
        <dbReference type="PROSITE-ProRule" id="PRU00042"/>
    </source>
</evidence>
<dbReference type="GO" id="GO:0000993">
    <property type="term" value="F:RNA polymerase II complex binding"/>
    <property type="evidence" value="ECO:0007669"/>
    <property type="project" value="InterPro"/>
</dbReference>
<dbReference type="PROSITE" id="PS50157">
    <property type="entry name" value="ZINC_FINGER_C2H2_2"/>
    <property type="match status" value="1"/>
</dbReference>
<dbReference type="GO" id="GO:0006369">
    <property type="term" value="P:termination of RNA polymerase II transcription"/>
    <property type="evidence" value="ECO:0007669"/>
    <property type="project" value="InterPro"/>
</dbReference>
<dbReference type="Proteomes" id="UP000288805">
    <property type="component" value="Unassembled WGS sequence"/>
</dbReference>